<evidence type="ECO:0000313" key="2">
    <source>
        <dbReference type="EMBL" id="RAK54989.1"/>
    </source>
</evidence>
<accession>A0A328AK63</accession>
<keyword evidence="3" id="KW-1185">Reference proteome</keyword>
<protein>
    <submittedName>
        <fullName evidence="2">Protein phosphatase</fullName>
    </submittedName>
</protein>
<dbReference type="SUPFAM" id="SSF52799">
    <property type="entry name" value="(Phosphotyrosine protein) phosphatases II"/>
    <property type="match status" value="1"/>
</dbReference>
<feature type="domain" description="Tyrosine specific protein phosphatases" evidence="1">
    <location>
        <begin position="75"/>
        <end position="139"/>
    </location>
</feature>
<reference evidence="3" key="1">
    <citation type="submission" date="2018-05" db="EMBL/GenBank/DDBJ databases">
        <authorList>
            <person name="Li X."/>
        </authorList>
    </citation>
    <scope>NUCLEOTIDE SEQUENCE [LARGE SCALE GENOMIC DNA]</scope>
    <source>
        <strain evidence="3">LX32</strain>
    </source>
</reference>
<evidence type="ECO:0000259" key="1">
    <source>
        <dbReference type="PROSITE" id="PS50056"/>
    </source>
</evidence>
<name>A0A328AK63_9CAUL</name>
<dbReference type="InterPro" id="IPR000387">
    <property type="entry name" value="Tyr_Pase_dom"/>
</dbReference>
<dbReference type="EMBL" id="QFYQ01000001">
    <property type="protein sequence ID" value="RAK54989.1"/>
    <property type="molecule type" value="Genomic_DNA"/>
</dbReference>
<dbReference type="Proteomes" id="UP000249254">
    <property type="component" value="Unassembled WGS sequence"/>
</dbReference>
<dbReference type="InterPro" id="IPR029021">
    <property type="entry name" value="Prot-tyrosine_phosphatase-like"/>
</dbReference>
<dbReference type="AlphaFoldDB" id="A0A328AK63"/>
<dbReference type="InterPro" id="IPR016130">
    <property type="entry name" value="Tyr_Pase_AS"/>
</dbReference>
<dbReference type="PANTHER" id="PTHR47216">
    <property type="match status" value="1"/>
</dbReference>
<dbReference type="PROSITE" id="PS50056">
    <property type="entry name" value="TYR_PHOSPHATASE_2"/>
    <property type="match status" value="1"/>
</dbReference>
<organism evidence="2 3">
    <name type="scientific">Phenylobacterium soli</name>
    <dbReference type="NCBI Taxonomy" id="2170551"/>
    <lineage>
        <taxon>Bacteria</taxon>
        <taxon>Pseudomonadati</taxon>
        <taxon>Pseudomonadota</taxon>
        <taxon>Alphaproteobacteria</taxon>
        <taxon>Caulobacterales</taxon>
        <taxon>Caulobacteraceae</taxon>
        <taxon>Phenylobacterium</taxon>
    </lineage>
</organism>
<dbReference type="InterPro" id="IPR000340">
    <property type="entry name" value="Dual-sp_phosphatase_cat-dom"/>
</dbReference>
<dbReference type="RefSeq" id="WP_111528739.1">
    <property type="nucleotide sequence ID" value="NZ_JBHRSG010000004.1"/>
</dbReference>
<dbReference type="PANTHER" id="PTHR47216:SF4">
    <property type="entry name" value="OS01G0859400 PROTEIN"/>
    <property type="match status" value="1"/>
</dbReference>
<dbReference type="PROSITE" id="PS00383">
    <property type="entry name" value="TYR_PHOSPHATASE_1"/>
    <property type="match status" value="1"/>
</dbReference>
<sequence>MAGGWNLSWVTPQLAVGGALPRGGAAALAAEHGVGAVIDVRAETCDDAHEMTLAGLRFLHLPTEDHAAVDQPMLDDGVRFARLAAAEGRRLLIHCEHGIGRSATVALCVMVDRGFQPLEALARAKNVRALVSPSPAQYEAWTAWLGRCAPQTEAPSFDAFKAIAYAHLQPTG</sequence>
<dbReference type="OrthoDB" id="9806482at2"/>
<evidence type="ECO:0000313" key="3">
    <source>
        <dbReference type="Proteomes" id="UP000249254"/>
    </source>
</evidence>
<dbReference type="Pfam" id="PF00782">
    <property type="entry name" value="DSPc"/>
    <property type="match status" value="1"/>
</dbReference>
<dbReference type="Gene3D" id="3.90.190.10">
    <property type="entry name" value="Protein tyrosine phosphatase superfamily"/>
    <property type="match status" value="1"/>
</dbReference>
<comment type="caution">
    <text evidence="2">The sequence shown here is derived from an EMBL/GenBank/DDBJ whole genome shotgun (WGS) entry which is preliminary data.</text>
</comment>
<gene>
    <name evidence="2" type="ORF">DJ017_10850</name>
</gene>
<proteinExistence type="predicted"/>